<evidence type="ECO:0000256" key="2">
    <source>
        <dbReference type="ARBA" id="ARBA00023239"/>
    </source>
</evidence>
<dbReference type="InterPro" id="IPR002818">
    <property type="entry name" value="DJ-1/PfpI"/>
</dbReference>
<dbReference type="RefSeq" id="WP_086858214.1">
    <property type="nucleotide sequence ID" value="NZ_JADBEG010000001.1"/>
</dbReference>
<accession>A0ABR9HW50</accession>
<comment type="caution">
    <text evidence="5">The sequence shown here is derived from an EMBL/GenBank/DDBJ whole genome shotgun (WGS) entry which is preliminary data.</text>
</comment>
<evidence type="ECO:0000256" key="1">
    <source>
        <dbReference type="ARBA" id="ARBA00023016"/>
    </source>
</evidence>
<protein>
    <submittedName>
        <fullName evidence="5">Intracellular protease/amidase</fullName>
    </submittedName>
</protein>
<gene>
    <name evidence="5" type="ORF">H4696_002253</name>
</gene>
<dbReference type="PANTHER" id="PTHR48094">
    <property type="entry name" value="PROTEIN/NUCLEIC ACID DEGLYCASE DJ-1-RELATED"/>
    <property type="match status" value="1"/>
</dbReference>
<keyword evidence="5" id="KW-0378">Hydrolase</keyword>
<name>A0ABR9HW50_9PSEU</name>
<dbReference type="GO" id="GO:0008233">
    <property type="term" value="F:peptidase activity"/>
    <property type="evidence" value="ECO:0007669"/>
    <property type="project" value="UniProtKB-KW"/>
</dbReference>
<evidence type="ECO:0000259" key="4">
    <source>
        <dbReference type="Pfam" id="PF01965"/>
    </source>
</evidence>
<sequence>MARILMIVSAADRLRLADGTDHPTGFWAEEVAESHRVLTEAGHHVDVATPDGRRPVADPVSFDERGGVDPAAGAKYRAYLDALDDLAAPIKLADATADGYDALYLPGGHGPMADLVADPALGRLLTAADDEGKLVAALCHGVAGLLAARRDDGTFAFAGRAMTSFSDDEERQGGLGERTPFFIEARLREQGADVTPGAPWSSTVVADRNLVTGQNPQSSVDTAARVARLLDSGSIS</sequence>
<evidence type="ECO:0000313" key="5">
    <source>
        <dbReference type="EMBL" id="MBE1495153.1"/>
    </source>
</evidence>
<dbReference type="PANTHER" id="PTHR48094:SF11">
    <property type="entry name" value="GLUTATHIONE-INDEPENDENT GLYOXALASE HSP31-RELATED"/>
    <property type="match status" value="1"/>
</dbReference>
<evidence type="ECO:0000256" key="3">
    <source>
        <dbReference type="ARBA" id="ARBA00038493"/>
    </source>
</evidence>
<dbReference type="EMBL" id="JADBEG010000001">
    <property type="protein sequence ID" value="MBE1495153.1"/>
    <property type="molecule type" value="Genomic_DNA"/>
</dbReference>
<feature type="domain" description="DJ-1/PfpI" evidence="4">
    <location>
        <begin position="29"/>
        <end position="224"/>
    </location>
</feature>
<dbReference type="GO" id="GO:0006508">
    <property type="term" value="P:proteolysis"/>
    <property type="evidence" value="ECO:0007669"/>
    <property type="project" value="UniProtKB-KW"/>
</dbReference>
<dbReference type="InterPro" id="IPR050325">
    <property type="entry name" value="Prot/Nucl_acid_deglycase"/>
</dbReference>
<dbReference type="InterPro" id="IPR029062">
    <property type="entry name" value="Class_I_gatase-like"/>
</dbReference>
<keyword evidence="5" id="KW-0645">Protease</keyword>
<comment type="similarity">
    <text evidence="3">Belongs to the peptidase C56 family. HSP31-like subfamily.</text>
</comment>
<proteinExistence type="inferred from homology"/>
<dbReference type="CDD" id="cd03141">
    <property type="entry name" value="GATase1_Hsp31_like"/>
    <property type="match status" value="1"/>
</dbReference>
<keyword evidence="1" id="KW-0346">Stress response</keyword>
<dbReference type="Gene3D" id="3.40.50.880">
    <property type="match status" value="1"/>
</dbReference>
<organism evidence="5 6">
    <name type="scientific">Amycolatopsis lexingtonensis</name>
    <dbReference type="NCBI Taxonomy" id="218822"/>
    <lineage>
        <taxon>Bacteria</taxon>
        <taxon>Bacillati</taxon>
        <taxon>Actinomycetota</taxon>
        <taxon>Actinomycetes</taxon>
        <taxon>Pseudonocardiales</taxon>
        <taxon>Pseudonocardiaceae</taxon>
        <taxon>Amycolatopsis</taxon>
    </lineage>
</organism>
<evidence type="ECO:0000313" key="6">
    <source>
        <dbReference type="Proteomes" id="UP000631670"/>
    </source>
</evidence>
<reference evidence="5 6" key="1">
    <citation type="submission" date="2020-10" db="EMBL/GenBank/DDBJ databases">
        <title>Sequencing the genomes of 1000 actinobacteria strains.</title>
        <authorList>
            <person name="Klenk H.-P."/>
        </authorList>
    </citation>
    <scope>NUCLEOTIDE SEQUENCE [LARGE SCALE GENOMIC DNA]</scope>
    <source>
        <strain evidence="5 6">DSM 44653</strain>
    </source>
</reference>
<keyword evidence="2" id="KW-0456">Lyase</keyword>
<dbReference type="SUPFAM" id="SSF52317">
    <property type="entry name" value="Class I glutamine amidotransferase-like"/>
    <property type="match status" value="1"/>
</dbReference>
<keyword evidence="6" id="KW-1185">Reference proteome</keyword>
<dbReference type="Pfam" id="PF01965">
    <property type="entry name" value="DJ-1_PfpI"/>
    <property type="match status" value="1"/>
</dbReference>
<dbReference type="Proteomes" id="UP000631670">
    <property type="component" value="Unassembled WGS sequence"/>
</dbReference>